<evidence type="ECO:0000256" key="2">
    <source>
        <dbReference type="ARBA" id="ARBA00004202"/>
    </source>
</evidence>
<dbReference type="GO" id="GO:0000049">
    <property type="term" value="F:tRNA binding"/>
    <property type="evidence" value="ECO:0007669"/>
    <property type="project" value="TreeGrafter"/>
</dbReference>
<dbReference type="InterPro" id="IPR050156">
    <property type="entry name" value="TC-AMP_synthase_SUA5"/>
</dbReference>
<dbReference type="InterPro" id="IPR006070">
    <property type="entry name" value="Sua5-like_dom"/>
</dbReference>
<comment type="caution">
    <text evidence="16">The sequence shown here is derived from an EMBL/GenBank/DDBJ whole genome shotgun (WGS) entry which is preliminary data.</text>
</comment>
<dbReference type="InterPro" id="IPR017945">
    <property type="entry name" value="DHBP_synth_RibB-like_a/b_dom"/>
</dbReference>
<evidence type="ECO:0000256" key="13">
    <source>
        <dbReference type="ARBA" id="ARBA00048366"/>
    </source>
</evidence>
<comment type="subunit">
    <text evidence="15">Interacts with RSC1A1.</text>
</comment>
<protein>
    <recommendedName>
        <fullName evidence="6">Threonylcarbamoyl-AMP synthase</fullName>
        <ecNumber evidence="5">2.7.7.87</ecNumber>
    </recommendedName>
</protein>
<keyword evidence="11" id="KW-0496">Mitochondrion</keyword>
<dbReference type="FunFam" id="3.90.870.10:FF:000007">
    <property type="entry name" value="YrdC N6-threonylcarbamoyltransferase domain containing"/>
    <property type="match status" value="1"/>
</dbReference>
<sequence>MHLQRIAHIAVNRLGSSIAVQKIKMDQKLIRLPKVGEENGIQGIITKVAGSLERGGIISVPTDTIYGIAAMSQNSEAIEKIYDIKHRNTSNPIAICVADISDINKWAHVTVSKELLADLLPGPVTLVFQRTVDLNPTLNPMTDLVGVRIPANDCLRRLCRHFGSPLALTSANISKSTSTLAVEEFKELWPRLDFILDAGRLSETQESRLGSTVVNLSTQGHYTIIREGSAYKSTVEILKKHKLMETISS</sequence>
<dbReference type="GO" id="GO:0061710">
    <property type="term" value="F:L-threonylcarbamoyladenylate synthase"/>
    <property type="evidence" value="ECO:0007669"/>
    <property type="project" value="UniProtKB-EC"/>
</dbReference>
<dbReference type="GO" id="GO:0005739">
    <property type="term" value="C:mitochondrion"/>
    <property type="evidence" value="ECO:0007669"/>
    <property type="project" value="UniProtKB-SubCell"/>
</dbReference>
<gene>
    <name evidence="16" type="ORF">OFUS_LOCUS23622</name>
</gene>
<dbReference type="NCBIfam" id="TIGR00057">
    <property type="entry name" value="L-threonylcarbamoyladenylate synthase"/>
    <property type="match status" value="1"/>
</dbReference>
<dbReference type="GO" id="GO:0006450">
    <property type="term" value="P:regulation of translational fidelity"/>
    <property type="evidence" value="ECO:0007669"/>
    <property type="project" value="TreeGrafter"/>
</dbReference>
<evidence type="ECO:0000256" key="8">
    <source>
        <dbReference type="ARBA" id="ARBA00022490"/>
    </source>
</evidence>
<dbReference type="EC" id="2.7.7.87" evidence="5"/>
<keyword evidence="8" id="KW-0963">Cytoplasm</keyword>
<evidence type="ECO:0000256" key="15">
    <source>
        <dbReference type="ARBA" id="ARBA00063146"/>
    </source>
</evidence>
<keyword evidence="10" id="KW-0809">Transit peptide</keyword>
<evidence type="ECO:0000256" key="4">
    <source>
        <dbReference type="ARBA" id="ARBA00007663"/>
    </source>
</evidence>
<keyword evidence="17" id="KW-1185">Reference proteome</keyword>
<organism evidence="16 17">
    <name type="scientific">Owenia fusiformis</name>
    <name type="common">Polychaete worm</name>
    <dbReference type="NCBI Taxonomy" id="6347"/>
    <lineage>
        <taxon>Eukaryota</taxon>
        <taxon>Metazoa</taxon>
        <taxon>Spiralia</taxon>
        <taxon>Lophotrochozoa</taxon>
        <taxon>Annelida</taxon>
        <taxon>Polychaeta</taxon>
        <taxon>Sedentaria</taxon>
        <taxon>Canalipalpata</taxon>
        <taxon>Sabellida</taxon>
        <taxon>Oweniida</taxon>
        <taxon>Oweniidae</taxon>
        <taxon>Owenia</taxon>
    </lineage>
</organism>
<dbReference type="PROSITE" id="PS51163">
    <property type="entry name" value="YRDC"/>
    <property type="match status" value="1"/>
</dbReference>
<dbReference type="GO" id="GO:0005886">
    <property type="term" value="C:plasma membrane"/>
    <property type="evidence" value="ECO:0007669"/>
    <property type="project" value="UniProtKB-SubCell"/>
</dbReference>
<reference evidence="16" key="1">
    <citation type="submission" date="2022-03" db="EMBL/GenBank/DDBJ databases">
        <authorList>
            <person name="Martin C."/>
        </authorList>
    </citation>
    <scope>NUCLEOTIDE SEQUENCE</scope>
</reference>
<dbReference type="OrthoDB" id="3648309at2759"/>
<dbReference type="Proteomes" id="UP000749559">
    <property type="component" value="Unassembled WGS sequence"/>
</dbReference>
<evidence type="ECO:0000256" key="1">
    <source>
        <dbReference type="ARBA" id="ARBA00004173"/>
    </source>
</evidence>
<dbReference type="PANTHER" id="PTHR17490">
    <property type="entry name" value="SUA5"/>
    <property type="match status" value="1"/>
</dbReference>
<evidence type="ECO:0000313" key="16">
    <source>
        <dbReference type="EMBL" id="CAH1799638.1"/>
    </source>
</evidence>
<keyword evidence="7" id="KW-1003">Cell membrane</keyword>
<evidence type="ECO:0000256" key="11">
    <source>
        <dbReference type="ARBA" id="ARBA00023128"/>
    </source>
</evidence>
<name>A0A8J1XIL7_OWEFU</name>
<evidence type="ECO:0000256" key="6">
    <source>
        <dbReference type="ARBA" id="ARBA00015492"/>
    </source>
</evidence>
<accession>A0A8J1XIL7</accession>
<comment type="catalytic activity">
    <reaction evidence="13">
        <text>L-threonine + hydrogencarbonate + ATP = L-threonylcarbamoyladenylate + diphosphate + H2O</text>
        <dbReference type="Rhea" id="RHEA:36407"/>
        <dbReference type="ChEBI" id="CHEBI:15377"/>
        <dbReference type="ChEBI" id="CHEBI:17544"/>
        <dbReference type="ChEBI" id="CHEBI:30616"/>
        <dbReference type="ChEBI" id="CHEBI:33019"/>
        <dbReference type="ChEBI" id="CHEBI:57926"/>
        <dbReference type="ChEBI" id="CHEBI:73682"/>
        <dbReference type="EC" id="2.7.7.87"/>
    </reaction>
</comment>
<dbReference type="PANTHER" id="PTHR17490:SF10">
    <property type="entry name" value="THREONYLCARBAMOYL-AMP SYNTHASE"/>
    <property type="match status" value="1"/>
</dbReference>
<evidence type="ECO:0000256" key="12">
    <source>
        <dbReference type="ARBA" id="ARBA00023136"/>
    </source>
</evidence>
<keyword evidence="9" id="KW-0808">Transferase</keyword>
<comment type="similarity">
    <text evidence="4">Belongs to the SUA5 family.</text>
</comment>
<evidence type="ECO:0000256" key="14">
    <source>
        <dbReference type="ARBA" id="ARBA00058524"/>
    </source>
</evidence>
<evidence type="ECO:0000256" key="9">
    <source>
        <dbReference type="ARBA" id="ARBA00022679"/>
    </source>
</evidence>
<dbReference type="EMBL" id="CAIIXF020000011">
    <property type="protein sequence ID" value="CAH1799638.1"/>
    <property type="molecule type" value="Genomic_DNA"/>
</dbReference>
<proteinExistence type="inferred from homology"/>
<dbReference type="AlphaFoldDB" id="A0A8J1XIL7"/>
<evidence type="ECO:0000256" key="10">
    <source>
        <dbReference type="ARBA" id="ARBA00022946"/>
    </source>
</evidence>
<evidence type="ECO:0000256" key="3">
    <source>
        <dbReference type="ARBA" id="ARBA00004496"/>
    </source>
</evidence>
<evidence type="ECO:0000256" key="7">
    <source>
        <dbReference type="ARBA" id="ARBA00022475"/>
    </source>
</evidence>
<comment type="subcellular location">
    <subcellularLocation>
        <location evidence="2">Cell membrane</location>
        <topology evidence="2">Peripheral membrane protein</topology>
    </subcellularLocation>
    <subcellularLocation>
        <location evidence="3">Cytoplasm</location>
    </subcellularLocation>
    <subcellularLocation>
        <location evidence="1">Mitochondrion</location>
    </subcellularLocation>
</comment>
<keyword evidence="12" id="KW-0472">Membrane</keyword>
<dbReference type="SUPFAM" id="SSF55821">
    <property type="entry name" value="YrdC/RibB"/>
    <property type="match status" value="1"/>
</dbReference>
<comment type="function">
    <text evidence="14">Cytoplasmic and mitochondrial threonylcarbamoyl-AMP synthase required for the formation of a threonylcarbamoyl group on adenosine at position 37 (t(6)A37) in tRNAs that read codons beginning with adenine. Catalyzes the conversion of L-threonine, HCO(3)(-)/CO(2) and ATP to give threonylcarbamoyl-AMP (TC-AMP) as the acyladenylate intermediate, with the release of diphosphate. Participates in t(6)A37 formation in cytoplasmic and mitochondrial tRNAs. May regulate the activity of some transporters.</text>
</comment>
<evidence type="ECO:0000313" key="17">
    <source>
        <dbReference type="Proteomes" id="UP000749559"/>
    </source>
</evidence>
<evidence type="ECO:0000256" key="5">
    <source>
        <dbReference type="ARBA" id="ARBA00012584"/>
    </source>
</evidence>
<dbReference type="GO" id="GO:0003725">
    <property type="term" value="F:double-stranded RNA binding"/>
    <property type="evidence" value="ECO:0007669"/>
    <property type="project" value="InterPro"/>
</dbReference>
<dbReference type="Gene3D" id="3.90.870.10">
    <property type="entry name" value="DHBP synthase"/>
    <property type="match status" value="1"/>
</dbReference>
<dbReference type="Pfam" id="PF01300">
    <property type="entry name" value="Sua5_yciO_yrdC"/>
    <property type="match status" value="1"/>
</dbReference>